<dbReference type="Proteomes" id="UP001189429">
    <property type="component" value="Unassembled WGS sequence"/>
</dbReference>
<comment type="caution">
    <text evidence="2">The sequence shown here is derived from an EMBL/GenBank/DDBJ whole genome shotgun (WGS) entry which is preliminary data.</text>
</comment>
<feature type="region of interest" description="Disordered" evidence="1">
    <location>
        <begin position="235"/>
        <end position="299"/>
    </location>
</feature>
<feature type="compositionally biased region" description="Basic residues" evidence="1">
    <location>
        <begin position="433"/>
        <end position="444"/>
    </location>
</feature>
<feature type="compositionally biased region" description="Pro residues" evidence="1">
    <location>
        <begin position="241"/>
        <end position="258"/>
    </location>
</feature>
<proteinExistence type="predicted"/>
<name>A0ABN9UB62_9DINO</name>
<feature type="compositionally biased region" description="Basic and acidic residues" evidence="1">
    <location>
        <begin position="265"/>
        <end position="276"/>
    </location>
</feature>
<organism evidence="2 3">
    <name type="scientific">Prorocentrum cordatum</name>
    <dbReference type="NCBI Taxonomy" id="2364126"/>
    <lineage>
        <taxon>Eukaryota</taxon>
        <taxon>Sar</taxon>
        <taxon>Alveolata</taxon>
        <taxon>Dinophyceae</taxon>
        <taxon>Prorocentrales</taxon>
        <taxon>Prorocentraceae</taxon>
        <taxon>Prorocentrum</taxon>
    </lineage>
</organism>
<evidence type="ECO:0000256" key="1">
    <source>
        <dbReference type="SAM" id="MobiDB-lite"/>
    </source>
</evidence>
<feature type="region of interest" description="Disordered" evidence="1">
    <location>
        <begin position="413"/>
        <end position="444"/>
    </location>
</feature>
<evidence type="ECO:0000313" key="2">
    <source>
        <dbReference type="EMBL" id="CAK0856565.1"/>
    </source>
</evidence>
<keyword evidence="3" id="KW-1185">Reference proteome</keyword>
<gene>
    <name evidence="2" type="ORF">PCOR1329_LOCUS46939</name>
</gene>
<protein>
    <submittedName>
        <fullName evidence="2">Uncharacterized protein</fullName>
    </submittedName>
</protein>
<reference evidence="2" key="1">
    <citation type="submission" date="2023-10" db="EMBL/GenBank/DDBJ databases">
        <authorList>
            <person name="Chen Y."/>
            <person name="Shah S."/>
            <person name="Dougan E. K."/>
            <person name="Thang M."/>
            <person name="Chan C."/>
        </authorList>
    </citation>
    <scope>NUCLEOTIDE SEQUENCE [LARGE SCALE GENOMIC DNA]</scope>
</reference>
<sequence length="444" mass="48800">AFETPTFRNLLWQKGGWDYSAAKSWPQDPEAFGASNLQREPEDEAEFRFWEDISKQNYKVSTDGKNNPVASRWQRALEDPVRRQKYESISGRAAKRAFRSDWAREKHEEVKISYSKTTEETRSLWKKSKYMPIGAIAIKLGGGKAGWMLASKYVWKTMNMGPPWIIYDTMCETIFSLFVEQGLTETFTTTWKKHEEWAKKEPPTLTDVPRSLAPALAEPAGAAAAGATGAAQTGAAAAPAAAPPAAAPAAPEAPPAAPREPAAPQERKGRGARGGDAKVGAVTDGQPPEAKGGKVRSEAQEAMASAKKVITQYQAVIAHHQSMMMSIGLDKDWAWALEDDEAALKAMRRAKSKLDDAVGQNAVAAKVLSAKNLPELKKQIGDQEFMRGLALVSGLTDCIQKVEEELETLLGFDRVKRESKRKQNKQEQPGKAARPRKQPRRGES</sequence>
<feature type="non-terminal residue" evidence="2">
    <location>
        <position position="1"/>
    </location>
</feature>
<accession>A0ABN9UB62</accession>
<evidence type="ECO:0000313" key="3">
    <source>
        <dbReference type="Proteomes" id="UP001189429"/>
    </source>
</evidence>
<dbReference type="EMBL" id="CAUYUJ010015649">
    <property type="protein sequence ID" value="CAK0856565.1"/>
    <property type="molecule type" value="Genomic_DNA"/>
</dbReference>